<dbReference type="RefSeq" id="WP_203940177.1">
    <property type="nucleotide sequence ID" value="NZ_BAAAGJ010000018.1"/>
</dbReference>
<accession>A0A8J3YBP9</accession>
<keyword evidence="1" id="KW-0812">Transmembrane</keyword>
<organism evidence="2 3">
    <name type="scientific">Spirilliplanes yamanashiensis</name>
    <dbReference type="NCBI Taxonomy" id="42233"/>
    <lineage>
        <taxon>Bacteria</taxon>
        <taxon>Bacillati</taxon>
        <taxon>Actinomycetota</taxon>
        <taxon>Actinomycetes</taxon>
        <taxon>Micromonosporales</taxon>
        <taxon>Micromonosporaceae</taxon>
        <taxon>Spirilliplanes</taxon>
    </lineage>
</organism>
<sequence>MMSDAERRRLSDIELRLREDDPAFARRLTGPAPSRRRWQDVVALLWLLAGAAAACIAGLSGNAGIVVAALGAFAVSAVLWLTG</sequence>
<protein>
    <recommendedName>
        <fullName evidence="4">DUF3040 domain-containing protein</fullName>
    </recommendedName>
</protein>
<dbReference type="Pfam" id="PF11239">
    <property type="entry name" value="DUF3040"/>
    <property type="match status" value="1"/>
</dbReference>
<keyword evidence="3" id="KW-1185">Reference proteome</keyword>
<dbReference type="EMBL" id="BOOY01000030">
    <property type="protein sequence ID" value="GIJ04957.1"/>
    <property type="molecule type" value="Genomic_DNA"/>
</dbReference>
<dbReference type="AlphaFoldDB" id="A0A8J3YBP9"/>
<feature type="transmembrane region" description="Helical" evidence="1">
    <location>
        <begin position="65"/>
        <end position="82"/>
    </location>
</feature>
<evidence type="ECO:0000313" key="3">
    <source>
        <dbReference type="Proteomes" id="UP000652013"/>
    </source>
</evidence>
<evidence type="ECO:0008006" key="4">
    <source>
        <dbReference type="Google" id="ProtNLM"/>
    </source>
</evidence>
<evidence type="ECO:0000256" key="1">
    <source>
        <dbReference type="SAM" id="Phobius"/>
    </source>
</evidence>
<keyword evidence="1" id="KW-1133">Transmembrane helix</keyword>
<dbReference type="Proteomes" id="UP000652013">
    <property type="component" value="Unassembled WGS sequence"/>
</dbReference>
<reference evidence="2" key="1">
    <citation type="submission" date="2021-01" db="EMBL/GenBank/DDBJ databases">
        <title>Whole genome shotgun sequence of Spirilliplanes yamanashiensis NBRC 15828.</title>
        <authorList>
            <person name="Komaki H."/>
            <person name="Tamura T."/>
        </authorList>
    </citation>
    <scope>NUCLEOTIDE SEQUENCE</scope>
    <source>
        <strain evidence="2">NBRC 15828</strain>
    </source>
</reference>
<proteinExistence type="predicted"/>
<comment type="caution">
    <text evidence="2">The sequence shown here is derived from an EMBL/GenBank/DDBJ whole genome shotgun (WGS) entry which is preliminary data.</text>
</comment>
<feature type="transmembrane region" description="Helical" evidence="1">
    <location>
        <begin position="41"/>
        <end position="59"/>
    </location>
</feature>
<name>A0A8J3YBP9_9ACTN</name>
<gene>
    <name evidence="2" type="ORF">Sya03_43090</name>
</gene>
<dbReference type="InterPro" id="IPR021401">
    <property type="entry name" value="DUF3040"/>
</dbReference>
<keyword evidence="1" id="KW-0472">Membrane</keyword>
<evidence type="ECO:0000313" key="2">
    <source>
        <dbReference type="EMBL" id="GIJ04957.1"/>
    </source>
</evidence>